<evidence type="ECO:0000256" key="1">
    <source>
        <dbReference type="SAM" id="Phobius"/>
    </source>
</evidence>
<proteinExistence type="predicted"/>
<dbReference type="Proteomes" id="UP000001593">
    <property type="component" value="Unassembled WGS sequence"/>
</dbReference>
<feature type="transmembrane region" description="Helical" evidence="1">
    <location>
        <begin position="54"/>
        <end position="74"/>
    </location>
</feature>
<keyword evidence="3" id="KW-1185">Reference proteome</keyword>
<keyword evidence="1" id="KW-0472">Membrane</keyword>
<gene>
    <name evidence="2" type="ORF">NEMVEDRAFT_v1g238778</name>
</gene>
<evidence type="ECO:0000313" key="3">
    <source>
        <dbReference type="Proteomes" id="UP000001593"/>
    </source>
</evidence>
<keyword evidence="1" id="KW-1133">Transmembrane helix</keyword>
<reference evidence="2 3" key="1">
    <citation type="journal article" date="2007" name="Science">
        <title>Sea anemone genome reveals ancestral eumetazoan gene repertoire and genomic organization.</title>
        <authorList>
            <person name="Putnam N.H."/>
            <person name="Srivastava M."/>
            <person name="Hellsten U."/>
            <person name="Dirks B."/>
            <person name="Chapman J."/>
            <person name="Salamov A."/>
            <person name="Terry A."/>
            <person name="Shapiro H."/>
            <person name="Lindquist E."/>
            <person name="Kapitonov V.V."/>
            <person name="Jurka J."/>
            <person name="Genikhovich G."/>
            <person name="Grigoriev I.V."/>
            <person name="Lucas S.M."/>
            <person name="Steele R.E."/>
            <person name="Finnerty J.R."/>
            <person name="Technau U."/>
            <person name="Martindale M.Q."/>
            <person name="Rokhsar D.S."/>
        </authorList>
    </citation>
    <scope>NUCLEOTIDE SEQUENCE [LARGE SCALE GENOMIC DNA]</scope>
    <source>
        <strain evidence="3">CH2 X CH6</strain>
    </source>
</reference>
<organism evidence="2 3">
    <name type="scientific">Nematostella vectensis</name>
    <name type="common">Starlet sea anemone</name>
    <dbReference type="NCBI Taxonomy" id="45351"/>
    <lineage>
        <taxon>Eukaryota</taxon>
        <taxon>Metazoa</taxon>
        <taxon>Cnidaria</taxon>
        <taxon>Anthozoa</taxon>
        <taxon>Hexacorallia</taxon>
        <taxon>Actiniaria</taxon>
        <taxon>Edwardsiidae</taxon>
        <taxon>Nematostella</taxon>
    </lineage>
</organism>
<dbReference type="InParanoid" id="A7RJK9"/>
<protein>
    <submittedName>
        <fullName evidence="2">Uncharacterized protein</fullName>
    </submittedName>
</protein>
<keyword evidence="1" id="KW-0812">Transmembrane</keyword>
<evidence type="ECO:0000313" key="2">
    <source>
        <dbReference type="EMBL" id="EDO48395.1"/>
    </source>
</evidence>
<sequence length="87" mass="9667">MDVRYGDKGSILLQRRTIKTEFFWGSIYFVSCTLVFSCPVGMPHEKNTKPSQSICGLPGLSFLPVHIIVMVALFSSHNCDGCIVQLT</sequence>
<dbReference type="AlphaFoldDB" id="A7RJK9"/>
<dbReference type="HOGENOM" id="CLU_2486009_0_0_1"/>
<dbReference type="EMBL" id="DS469514">
    <property type="protein sequence ID" value="EDO48395.1"/>
    <property type="molecule type" value="Genomic_DNA"/>
</dbReference>
<accession>A7RJK9</accession>
<name>A7RJK9_NEMVE</name>
<feature type="transmembrane region" description="Helical" evidence="1">
    <location>
        <begin position="22"/>
        <end position="42"/>
    </location>
</feature>